<keyword evidence="1" id="KW-0521">NADP</keyword>
<evidence type="ECO:0000256" key="1">
    <source>
        <dbReference type="RuleBase" id="RU363097"/>
    </source>
</evidence>
<proteinExistence type="inferred from homology"/>
<feature type="transmembrane region" description="Helical" evidence="1">
    <location>
        <begin position="375"/>
        <end position="396"/>
    </location>
</feature>
<dbReference type="SUPFAM" id="SSF51735">
    <property type="entry name" value="NAD(P)-binding Rossmann-fold domains"/>
    <property type="match status" value="1"/>
</dbReference>
<evidence type="ECO:0000313" key="4">
    <source>
        <dbReference type="Proteomes" id="UP000179179"/>
    </source>
</evidence>
<keyword evidence="1" id="KW-0443">Lipid metabolism</keyword>
<name>A0A1F7ZMW8_9EURO</name>
<dbReference type="OrthoDB" id="429813at2759"/>
<keyword evidence="1" id="KW-0812">Transmembrane</keyword>
<comment type="catalytic activity">
    <reaction evidence="1">
        <text>a long-chain fatty acyl-CoA + 2 NADPH + 2 H(+) = a long-chain primary fatty alcohol + 2 NADP(+) + CoA</text>
        <dbReference type="Rhea" id="RHEA:52716"/>
        <dbReference type="ChEBI" id="CHEBI:15378"/>
        <dbReference type="ChEBI" id="CHEBI:57287"/>
        <dbReference type="ChEBI" id="CHEBI:57783"/>
        <dbReference type="ChEBI" id="CHEBI:58349"/>
        <dbReference type="ChEBI" id="CHEBI:77396"/>
        <dbReference type="ChEBI" id="CHEBI:83139"/>
        <dbReference type="EC" id="1.2.1.84"/>
    </reaction>
</comment>
<dbReference type="PANTHER" id="PTHR11011">
    <property type="entry name" value="MALE STERILITY PROTEIN 2-RELATED"/>
    <property type="match status" value="1"/>
</dbReference>
<evidence type="ECO:0000313" key="3">
    <source>
        <dbReference type="EMBL" id="OGM40781.1"/>
    </source>
</evidence>
<comment type="caution">
    <text evidence="3">The sequence shown here is derived from an EMBL/GenBank/DDBJ whole genome shotgun (WGS) entry which is preliminary data.</text>
</comment>
<dbReference type="STRING" id="109264.A0A1F7ZMW8"/>
<dbReference type="GeneID" id="34454514"/>
<gene>
    <name evidence="3" type="ORF">ABOM_011124</name>
</gene>
<reference evidence="3 4" key="1">
    <citation type="journal article" date="2016" name="Genome Biol. Evol.">
        <title>Draft genome sequence of an aflatoxigenic Aspergillus species, A. bombycis.</title>
        <authorList>
            <person name="Moore G.G."/>
            <person name="Mack B.M."/>
            <person name="Beltz S.B."/>
            <person name="Gilbert M.K."/>
        </authorList>
    </citation>
    <scope>NUCLEOTIDE SEQUENCE [LARGE SCALE GENOMIC DNA]</scope>
    <source>
        <strain evidence="4">NRRL 26010</strain>
    </source>
</reference>
<dbReference type="GO" id="GO:0080019">
    <property type="term" value="F:alcohol-forming very long-chain fatty acyl-CoA reductase activity"/>
    <property type="evidence" value="ECO:0007669"/>
    <property type="project" value="InterPro"/>
</dbReference>
<dbReference type="GO" id="GO:0035336">
    <property type="term" value="P:long-chain fatty-acyl-CoA metabolic process"/>
    <property type="evidence" value="ECO:0007669"/>
    <property type="project" value="TreeGrafter"/>
</dbReference>
<protein>
    <recommendedName>
        <fullName evidence="1">Fatty acyl-CoA reductase</fullName>
        <ecNumber evidence="1">1.2.1.84</ecNumber>
    </recommendedName>
</protein>
<keyword evidence="1" id="KW-0444">Lipid biosynthesis</keyword>
<organism evidence="3 4">
    <name type="scientific">Aspergillus bombycis</name>
    <dbReference type="NCBI Taxonomy" id="109264"/>
    <lineage>
        <taxon>Eukaryota</taxon>
        <taxon>Fungi</taxon>
        <taxon>Dikarya</taxon>
        <taxon>Ascomycota</taxon>
        <taxon>Pezizomycotina</taxon>
        <taxon>Eurotiomycetes</taxon>
        <taxon>Eurotiomycetidae</taxon>
        <taxon>Eurotiales</taxon>
        <taxon>Aspergillaceae</taxon>
        <taxon>Aspergillus</taxon>
    </lineage>
</organism>
<dbReference type="Gene3D" id="3.40.50.720">
    <property type="entry name" value="NAD(P)-binding Rossmann-like Domain"/>
    <property type="match status" value="1"/>
</dbReference>
<evidence type="ECO:0000259" key="2">
    <source>
        <dbReference type="Pfam" id="PF07993"/>
    </source>
</evidence>
<keyword evidence="1" id="KW-0472">Membrane</keyword>
<dbReference type="AlphaFoldDB" id="A0A1F7ZMW8"/>
<feature type="domain" description="Thioester reductase (TE)" evidence="2">
    <location>
        <begin position="5"/>
        <end position="236"/>
    </location>
</feature>
<dbReference type="EC" id="1.2.1.84" evidence="1"/>
<dbReference type="GO" id="GO:0005777">
    <property type="term" value="C:peroxisome"/>
    <property type="evidence" value="ECO:0007669"/>
    <property type="project" value="TreeGrafter"/>
</dbReference>
<accession>A0A1F7ZMW8</accession>
<dbReference type="Pfam" id="PF07993">
    <property type="entry name" value="NAD_binding_4"/>
    <property type="match status" value="1"/>
</dbReference>
<dbReference type="Proteomes" id="UP000179179">
    <property type="component" value="Unassembled WGS sequence"/>
</dbReference>
<dbReference type="PANTHER" id="PTHR11011:SF45">
    <property type="entry name" value="FATTY ACYL-COA REDUCTASE CG8306-RELATED"/>
    <property type="match status" value="1"/>
</dbReference>
<sequence length="412" mass="45769">MLADGRLTVLDGDILLPNMGIVPQRQLQNLHCTVNIVIHAALSINLASRLSKVSNSIIGGSETVARFALACQHLERFVFISTAYANAYLSHEPRVAGNTLDTVVEERVYSLSCLDGTNAGDEWATVRTHGSSAAFEAHNFPWPYAYAKHLTERLLMEMFQDHGTREKLLIIRPSVIGPAQSFPFPGYSVPLSTPSTVIGASFALTPSLFAILSTRLPDPGTQATTDEVPVDVVVDRILVHLAKGTVGPVHAVSGKRARMNLSVHWEGFVSTRRLPWSLRPVWTSLDWHSSQIHPIFKLYKIIGTSYNFLEGKTQTVWESLPDFERQNLQLFTDTAGDQLNWSWRRKGLEICMTKMATRNTVAWLMLHLFYTSVPFYLRLLVIGAISGFGFGACYALKGSTIRTLLRGFSHLA</sequence>
<dbReference type="GO" id="GO:0102965">
    <property type="term" value="F:alcohol-forming long-chain fatty acyl-CoA reductase activity"/>
    <property type="evidence" value="ECO:0007669"/>
    <property type="project" value="UniProtKB-EC"/>
</dbReference>
<dbReference type="InterPro" id="IPR013120">
    <property type="entry name" value="FAR_NAD-bd"/>
</dbReference>
<dbReference type="EMBL" id="LYCR01000131">
    <property type="protein sequence ID" value="OGM40781.1"/>
    <property type="molecule type" value="Genomic_DNA"/>
</dbReference>
<dbReference type="RefSeq" id="XP_022384498.1">
    <property type="nucleotide sequence ID" value="XM_022538252.1"/>
</dbReference>
<keyword evidence="1" id="KW-0560">Oxidoreductase</keyword>
<comment type="function">
    <text evidence="1">Catalyzes the reduction of fatty acyl-CoA to fatty alcohols.</text>
</comment>
<dbReference type="InterPro" id="IPR026055">
    <property type="entry name" value="FAR"/>
</dbReference>
<keyword evidence="4" id="KW-1185">Reference proteome</keyword>
<comment type="similarity">
    <text evidence="1">Belongs to the fatty acyl-CoA reductase family.</text>
</comment>
<dbReference type="InterPro" id="IPR036291">
    <property type="entry name" value="NAD(P)-bd_dom_sf"/>
</dbReference>
<keyword evidence="1" id="KW-1133">Transmembrane helix</keyword>